<name>A0A399F3V2_9DEIN</name>
<gene>
    <name evidence="9" type="primary">araQ_2</name>
    <name evidence="9" type="ORF">Mterra_00092</name>
</gene>
<dbReference type="OrthoDB" id="34227at2"/>
<dbReference type="Gene3D" id="1.10.3720.10">
    <property type="entry name" value="MetI-like"/>
    <property type="match status" value="1"/>
</dbReference>
<dbReference type="SUPFAM" id="SSF161098">
    <property type="entry name" value="MetI-like"/>
    <property type="match status" value="1"/>
</dbReference>
<dbReference type="AlphaFoldDB" id="A0A399F3V2"/>
<dbReference type="GO" id="GO:0005886">
    <property type="term" value="C:plasma membrane"/>
    <property type="evidence" value="ECO:0007669"/>
    <property type="project" value="UniProtKB-SubCell"/>
</dbReference>
<keyword evidence="4 7" id="KW-0812">Transmembrane</keyword>
<accession>A0A399F3V2</accession>
<feature type="transmembrane region" description="Helical" evidence="7">
    <location>
        <begin position="248"/>
        <end position="267"/>
    </location>
</feature>
<keyword evidence="2 7" id="KW-0813">Transport</keyword>
<dbReference type="CDD" id="cd06261">
    <property type="entry name" value="TM_PBP2"/>
    <property type="match status" value="1"/>
</dbReference>
<feature type="transmembrane region" description="Helical" evidence="7">
    <location>
        <begin position="18"/>
        <end position="36"/>
    </location>
</feature>
<dbReference type="InterPro" id="IPR035906">
    <property type="entry name" value="MetI-like_sf"/>
</dbReference>
<evidence type="ECO:0000256" key="2">
    <source>
        <dbReference type="ARBA" id="ARBA00022448"/>
    </source>
</evidence>
<evidence type="ECO:0000313" key="10">
    <source>
        <dbReference type="Proteomes" id="UP000265715"/>
    </source>
</evidence>
<dbReference type="InterPro" id="IPR000515">
    <property type="entry name" value="MetI-like"/>
</dbReference>
<dbReference type="GO" id="GO:0055085">
    <property type="term" value="P:transmembrane transport"/>
    <property type="evidence" value="ECO:0007669"/>
    <property type="project" value="InterPro"/>
</dbReference>
<protein>
    <submittedName>
        <fullName evidence="9">L-arabinose transport system permease protein AraQ</fullName>
    </submittedName>
</protein>
<keyword evidence="5 7" id="KW-1133">Transmembrane helix</keyword>
<dbReference type="Pfam" id="PF00528">
    <property type="entry name" value="BPD_transp_1"/>
    <property type="match status" value="1"/>
</dbReference>
<keyword evidence="3" id="KW-1003">Cell membrane</keyword>
<proteinExistence type="inferred from homology"/>
<sequence length="293" mass="32890">MSSEPHRLSRGLARALRFLLRLAVAGLFLLPLWWVLVASLRPLGLPPSPTLEWLPGLEGWRNYVRLFETVPLANQLRNSLFVELFAVPLTVLTASWAGFAMALSRPPLRRRLVILAVLLMMVPTTALWLTRFLLFKNLGLIDTPWALILPAVAGTSSFYVLLYFWTFRRLPREMLEAARLDGAGVFALWARVAMPLARPTSLTVAVLAFSYYWSDLTSPLLYLRSEANYTLPVGLQVLQQMDSTDSSLLMAAAVVMLLPVLLLFLILQRFLGFDGQLFRDWTARLGGSGKGPY</sequence>
<evidence type="ECO:0000313" key="9">
    <source>
        <dbReference type="EMBL" id="RIH90868.1"/>
    </source>
</evidence>
<evidence type="ECO:0000256" key="7">
    <source>
        <dbReference type="RuleBase" id="RU363032"/>
    </source>
</evidence>
<feature type="transmembrane region" description="Helical" evidence="7">
    <location>
        <begin position="112"/>
        <end position="133"/>
    </location>
</feature>
<evidence type="ECO:0000259" key="8">
    <source>
        <dbReference type="PROSITE" id="PS50928"/>
    </source>
</evidence>
<dbReference type="RefSeq" id="WP_119313374.1">
    <property type="nucleotide sequence ID" value="NZ_QXDL01000002.1"/>
</dbReference>
<comment type="similarity">
    <text evidence="7">Belongs to the binding-protein-dependent transport system permease family.</text>
</comment>
<comment type="subcellular location">
    <subcellularLocation>
        <location evidence="1 7">Cell membrane</location>
        <topology evidence="1 7">Multi-pass membrane protein</topology>
    </subcellularLocation>
</comment>
<dbReference type="PROSITE" id="PS50928">
    <property type="entry name" value="ABC_TM1"/>
    <property type="match status" value="1"/>
</dbReference>
<evidence type="ECO:0000256" key="6">
    <source>
        <dbReference type="ARBA" id="ARBA00023136"/>
    </source>
</evidence>
<evidence type="ECO:0000256" key="4">
    <source>
        <dbReference type="ARBA" id="ARBA00022692"/>
    </source>
</evidence>
<comment type="caution">
    <text evidence="9">The sequence shown here is derived from an EMBL/GenBank/DDBJ whole genome shotgun (WGS) entry which is preliminary data.</text>
</comment>
<dbReference type="PANTHER" id="PTHR43744:SF8">
    <property type="entry name" value="SN-GLYCEROL-3-PHOSPHATE TRANSPORT SYSTEM PERMEASE PROTEIN UGPE"/>
    <property type="match status" value="1"/>
</dbReference>
<dbReference type="PANTHER" id="PTHR43744">
    <property type="entry name" value="ABC TRANSPORTER PERMEASE PROTEIN MG189-RELATED-RELATED"/>
    <property type="match status" value="1"/>
</dbReference>
<keyword evidence="6 7" id="KW-0472">Membrane</keyword>
<feature type="transmembrane region" description="Helical" evidence="7">
    <location>
        <begin position="188"/>
        <end position="213"/>
    </location>
</feature>
<feature type="transmembrane region" description="Helical" evidence="7">
    <location>
        <begin position="80"/>
        <end position="100"/>
    </location>
</feature>
<feature type="domain" description="ABC transmembrane type-1" evidence="8">
    <location>
        <begin position="76"/>
        <end position="267"/>
    </location>
</feature>
<evidence type="ECO:0000256" key="5">
    <source>
        <dbReference type="ARBA" id="ARBA00022989"/>
    </source>
</evidence>
<keyword evidence="10" id="KW-1185">Reference proteome</keyword>
<dbReference type="EMBL" id="QXDL01000002">
    <property type="protein sequence ID" value="RIH90868.1"/>
    <property type="molecule type" value="Genomic_DNA"/>
</dbReference>
<evidence type="ECO:0000256" key="1">
    <source>
        <dbReference type="ARBA" id="ARBA00004651"/>
    </source>
</evidence>
<dbReference type="Proteomes" id="UP000265715">
    <property type="component" value="Unassembled WGS sequence"/>
</dbReference>
<feature type="transmembrane region" description="Helical" evidence="7">
    <location>
        <begin position="145"/>
        <end position="167"/>
    </location>
</feature>
<evidence type="ECO:0000256" key="3">
    <source>
        <dbReference type="ARBA" id="ARBA00022475"/>
    </source>
</evidence>
<organism evidence="9 10">
    <name type="scientific">Calidithermus terrae</name>
    <dbReference type="NCBI Taxonomy" id="1408545"/>
    <lineage>
        <taxon>Bacteria</taxon>
        <taxon>Thermotogati</taxon>
        <taxon>Deinococcota</taxon>
        <taxon>Deinococci</taxon>
        <taxon>Thermales</taxon>
        <taxon>Thermaceae</taxon>
        <taxon>Calidithermus</taxon>
    </lineage>
</organism>
<reference evidence="9 10" key="1">
    <citation type="submission" date="2018-08" db="EMBL/GenBank/DDBJ databases">
        <title>Meiothermus terrae DSM 26712 genome sequencing project.</title>
        <authorList>
            <person name="Da Costa M.S."/>
            <person name="Albuquerque L."/>
            <person name="Raposo P."/>
            <person name="Froufe H.J.C."/>
            <person name="Barroso C.S."/>
            <person name="Egas C."/>
        </authorList>
    </citation>
    <scope>NUCLEOTIDE SEQUENCE [LARGE SCALE GENOMIC DNA]</scope>
    <source>
        <strain evidence="9 10">DSM 26712</strain>
    </source>
</reference>